<dbReference type="SUPFAM" id="SSF53187">
    <property type="entry name" value="Zn-dependent exopeptidases"/>
    <property type="match status" value="1"/>
</dbReference>
<evidence type="ECO:0000256" key="4">
    <source>
        <dbReference type="PIRSR" id="PIRSR001235-2"/>
    </source>
</evidence>
<evidence type="ECO:0000313" key="7">
    <source>
        <dbReference type="Proteomes" id="UP000030416"/>
    </source>
</evidence>
<dbReference type="eggNOG" id="COG0624">
    <property type="taxonomic scope" value="Bacteria"/>
</dbReference>
<keyword evidence="5" id="KW-0175">Coiled coil</keyword>
<dbReference type="GO" id="GO:0016813">
    <property type="term" value="F:hydrolase activity, acting on carbon-nitrogen (but not peptide) bonds, in linear amidines"/>
    <property type="evidence" value="ECO:0007669"/>
    <property type="project" value="InterPro"/>
</dbReference>
<dbReference type="SUPFAM" id="SSF55031">
    <property type="entry name" value="Bacterial exopeptidase dimerisation domain"/>
    <property type="match status" value="1"/>
</dbReference>
<feature type="binding site" evidence="3">
    <location>
        <position position="124"/>
    </location>
    <ligand>
        <name>Zn(2+)</name>
        <dbReference type="ChEBI" id="CHEBI:29105"/>
        <label>2</label>
    </ligand>
</feature>
<dbReference type="GO" id="GO:0046872">
    <property type="term" value="F:metal ion binding"/>
    <property type="evidence" value="ECO:0007669"/>
    <property type="project" value="UniProtKB-KW"/>
</dbReference>
<feature type="binding site" evidence="3">
    <location>
        <position position="189"/>
    </location>
    <ligand>
        <name>Zn(2+)</name>
        <dbReference type="ChEBI" id="CHEBI:29105"/>
        <label>1</label>
    </ligand>
</feature>
<dbReference type="AlphaFoldDB" id="A0A0A3I2M7"/>
<keyword evidence="3" id="KW-0862">Zinc</keyword>
<organism evidence="6 7">
    <name type="scientific">Ureibacillus manganicus DSM 26584</name>
    <dbReference type="NCBI Taxonomy" id="1384049"/>
    <lineage>
        <taxon>Bacteria</taxon>
        <taxon>Bacillati</taxon>
        <taxon>Bacillota</taxon>
        <taxon>Bacilli</taxon>
        <taxon>Bacillales</taxon>
        <taxon>Caryophanaceae</taxon>
        <taxon>Ureibacillus</taxon>
    </lineage>
</organism>
<feature type="binding site" evidence="3">
    <location>
        <position position="78"/>
    </location>
    <ligand>
        <name>Zn(2+)</name>
        <dbReference type="ChEBI" id="CHEBI:29105"/>
        <label>1</label>
    </ligand>
</feature>
<dbReference type="InterPro" id="IPR036264">
    <property type="entry name" value="Bact_exopeptidase_dim_dom"/>
</dbReference>
<dbReference type="InterPro" id="IPR002933">
    <property type="entry name" value="Peptidase_M20"/>
</dbReference>
<keyword evidence="2" id="KW-0378">Hydrolase</keyword>
<dbReference type="Proteomes" id="UP000030416">
    <property type="component" value="Unassembled WGS sequence"/>
</dbReference>
<keyword evidence="7" id="KW-1185">Reference proteome</keyword>
<name>A0A0A3I2M7_9BACL</name>
<dbReference type="PANTHER" id="PTHR32494:SF5">
    <property type="entry name" value="ALLANTOATE AMIDOHYDROLASE"/>
    <property type="match status" value="1"/>
</dbReference>
<dbReference type="InterPro" id="IPR010158">
    <property type="entry name" value="Amidase_Cbmase"/>
</dbReference>
<dbReference type="PIRSF" id="PIRSF001235">
    <property type="entry name" value="Amidase_carbamoylase"/>
    <property type="match status" value="1"/>
</dbReference>
<feature type="binding site" evidence="4">
    <location>
        <position position="214"/>
    </location>
    <ligand>
        <name>allantoate</name>
        <dbReference type="ChEBI" id="CHEBI:17536"/>
    </ligand>
</feature>
<proteinExistence type="inferred from homology"/>
<protein>
    <recommendedName>
        <fullName evidence="8">Allantoate amidohydrolase</fullName>
    </recommendedName>
</protein>
<accession>A0A0A3I2M7</accession>
<evidence type="ECO:0000256" key="2">
    <source>
        <dbReference type="ARBA" id="ARBA00022801"/>
    </source>
</evidence>
<dbReference type="STRING" id="1384049.CD29_08090"/>
<feature type="binding site" evidence="3">
    <location>
        <position position="382"/>
    </location>
    <ligand>
        <name>Zn(2+)</name>
        <dbReference type="ChEBI" id="CHEBI:29105"/>
        <label>2</label>
    </ligand>
</feature>
<comment type="caution">
    <text evidence="6">The sequence shown here is derived from an EMBL/GenBank/DDBJ whole genome shotgun (WGS) entry which is preliminary data.</text>
</comment>
<feature type="binding site" evidence="4">
    <location>
        <position position="275"/>
    </location>
    <ligand>
        <name>allantoate</name>
        <dbReference type="ChEBI" id="CHEBI:17536"/>
    </ligand>
</feature>
<dbReference type="Gene3D" id="3.40.630.10">
    <property type="entry name" value="Zn peptidases"/>
    <property type="match status" value="1"/>
</dbReference>
<dbReference type="CDD" id="cd03884">
    <property type="entry name" value="M20_bAS"/>
    <property type="match status" value="1"/>
</dbReference>
<dbReference type="NCBIfam" id="NF006771">
    <property type="entry name" value="PRK09290.1-5"/>
    <property type="match status" value="1"/>
</dbReference>
<dbReference type="EMBL" id="JPVN01000008">
    <property type="protein sequence ID" value="KGR78969.1"/>
    <property type="molecule type" value="Genomic_DNA"/>
</dbReference>
<dbReference type="Gene3D" id="3.30.70.360">
    <property type="match status" value="1"/>
</dbReference>
<evidence type="ECO:0000256" key="1">
    <source>
        <dbReference type="ARBA" id="ARBA00006153"/>
    </source>
</evidence>
<evidence type="ECO:0000256" key="3">
    <source>
        <dbReference type="PIRSR" id="PIRSR001235-1"/>
    </source>
</evidence>
<dbReference type="Pfam" id="PF01546">
    <property type="entry name" value="Peptidase_M20"/>
    <property type="match status" value="1"/>
</dbReference>
<comment type="cofactor">
    <cofactor evidence="3">
        <name>Zn(2+)</name>
        <dbReference type="ChEBI" id="CHEBI:29105"/>
    </cofactor>
    <text evidence="3">Binds 2 Zn(2+) ions per subunit.</text>
</comment>
<sequence>MMNLERLEKLFNTFNSYTDSGEGINRIAYTSMETSAKHSLMRLCMSKNMTVRMDEIGNVIARKEGKNPLLPAIAIGSHLDSVYNGGKYDGLAGVIAGIEVVTMLEEENILLEHPLEIISFACEESSRFGVSTIGSKVMTGSINANELRRLKDANQISFERAIEIQNLSLENLELAHRWPEEFKAFIELHIEQGPVLDYEGLDIGVVQAIAAPIRFEVNLYGQAAHSGTTPMHYRKDALVGASELILNLESLALKESVYGTVATVGVQNVKPGGMNIVPGEVFMLVDIRGIDMDSRKRVVDGLYDSIELLKKRRNLEIQVEKISEEKSVLMDSTIIDKLASVCEKLEYKHIKLSSGAGHDAMYMSKLTPTGMVFVPSHLGISHNPAEHTTMEQIWKVINVLKNCVIMIDREEIK</sequence>
<feature type="binding site" evidence="3">
    <location>
        <position position="89"/>
    </location>
    <ligand>
        <name>Zn(2+)</name>
        <dbReference type="ChEBI" id="CHEBI:29105"/>
        <label>2</label>
    </ligand>
</feature>
<evidence type="ECO:0000256" key="5">
    <source>
        <dbReference type="SAM" id="Coils"/>
    </source>
</evidence>
<keyword evidence="3" id="KW-0479">Metal-binding</keyword>
<dbReference type="NCBIfam" id="TIGR01879">
    <property type="entry name" value="hydantase"/>
    <property type="match status" value="1"/>
</dbReference>
<feature type="binding site" evidence="3">
    <location>
        <position position="89"/>
    </location>
    <ligand>
        <name>Zn(2+)</name>
        <dbReference type="ChEBI" id="CHEBI:29105"/>
        <label>1</label>
    </ligand>
</feature>
<feature type="binding site" evidence="4">
    <location>
        <position position="288"/>
    </location>
    <ligand>
        <name>allantoate</name>
        <dbReference type="ChEBI" id="CHEBI:17536"/>
    </ligand>
</feature>
<feature type="coiled-coil region" evidence="5">
    <location>
        <begin position="305"/>
        <end position="332"/>
    </location>
</feature>
<gene>
    <name evidence="6" type="ORF">CD29_08090</name>
</gene>
<comment type="similarity">
    <text evidence="1">Belongs to the peptidase M20 family.</text>
</comment>
<dbReference type="PANTHER" id="PTHR32494">
    <property type="entry name" value="ALLANTOATE DEIMINASE-RELATED"/>
    <property type="match status" value="1"/>
</dbReference>
<evidence type="ECO:0000313" key="6">
    <source>
        <dbReference type="EMBL" id="KGR78969.1"/>
    </source>
</evidence>
<evidence type="ECO:0008006" key="8">
    <source>
        <dbReference type="Google" id="ProtNLM"/>
    </source>
</evidence>
<reference evidence="6 7" key="1">
    <citation type="submission" date="2014-02" db="EMBL/GenBank/DDBJ databases">
        <title>Draft genome sequence of Lysinibacillus manganicus DSM 26584T.</title>
        <authorList>
            <person name="Zhang F."/>
            <person name="Wang G."/>
            <person name="Zhang L."/>
        </authorList>
    </citation>
    <scope>NUCLEOTIDE SEQUENCE [LARGE SCALE GENOMIC DNA]</scope>
    <source>
        <strain evidence="6 7">DSM 26584</strain>
    </source>
</reference>